<dbReference type="EMBL" id="NNAY01000189">
    <property type="protein sequence ID" value="OXU30152.1"/>
    <property type="molecule type" value="Genomic_DNA"/>
</dbReference>
<comment type="caution">
    <text evidence="1">The sequence shown here is derived from an EMBL/GenBank/DDBJ whole genome shotgun (WGS) entry which is preliminary data.</text>
</comment>
<gene>
    <name evidence="1" type="ORF">TSAR_011230</name>
</gene>
<protein>
    <submittedName>
        <fullName evidence="1">Uncharacterized protein</fullName>
    </submittedName>
</protein>
<proteinExistence type="predicted"/>
<organism evidence="1 2">
    <name type="scientific">Trichomalopsis sarcophagae</name>
    <dbReference type="NCBI Taxonomy" id="543379"/>
    <lineage>
        <taxon>Eukaryota</taxon>
        <taxon>Metazoa</taxon>
        <taxon>Ecdysozoa</taxon>
        <taxon>Arthropoda</taxon>
        <taxon>Hexapoda</taxon>
        <taxon>Insecta</taxon>
        <taxon>Pterygota</taxon>
        <taxon>Neoptera</taxon>
        <taxon>Endopterygota</taxon>
        <taxon>Hymenoptera</taxon>
        <taxon>Apocrita</taxon>
        <taxon>Proctotrupomorpha</taxon>
        <taxon>Chalcidoidea</taxon>
        <taxon>Pteromalidae</taxon>
        <taxon>Pteromalinae</taxon>
        <taxon>Trichomalopsis</taxon>
    </lineage>
</organism>
<keyword evidence="2" id="KW-1185">Reference proteome</keyword>
<accession>A0A232FHK2</accession>
<reference evidence="1 2" key="1">
    <citation type="journal article" date="2017" name="Curr. Biol.">
        <title>The Evolution of Venom by Co-option of Single-Copy Genes.</title>
        <authorList>
            <person name="Martinson E.O."/>
            <person name="Mrinalini"/>
            <person name="Kelkar Y.D."/>
            <person name="Chang C.H."/>
            <person name="Werren J.H."/>
        </authorList>
    </citation>
    <scope>NUCLEOTIDE SEQUENCE [LARGE SCALE GENOMIC DNA]</scope>
    <source>
        <strain evidence="1 2">Alberta</strain>
        <tissue evidence="1">Whole body</tissue>
    </source>
</reference>
<evidence type="ECO:0000313" key="1">
    <source>
        <dbReference type="EMBL" id="OXU30152.1"/>
    </source>
</evidence>
<name>A0A232FHK2_9HYME</name>
<dbReference type="AlphaFoldDB" id="A0A232FHK2"/>
<dbReference type="Proteomes" id="UP000215335">
    <property type="component" value="Unassembled WGS sequence"/>
</dbReference>
<sequence>MGSGGVFSSTKGAFPRGSNNGTLRISLAMTLGLRRCPGSLGAVGLLFVGDNFPVGGLLFRGEMPKLLRPVLSDSRLLELGLPDGTNECPGGPYQSWFVLGYLSAVDIRAIWRSARRMMTLRCLASIEALEWRTTANPFEHCCAGDLVLARFGWRRRQ</sequence>
<evidence type="ECO:0000313" key="2">
    <source>
        <dbReference type="Proteomes" id="UP000215335"/>
    </source>
</evidence>